<dbReference type="Pfam" id="PF13937">
    <property type="entry name" value="DUF4212"/>
    <property type="match status" value="1"/>
</dbReference>
<evidence type="ECO:0000259" key="2">
    <source>
        <dbReference type="Pfam" id="PF13937"/>
    </source>
</evidence>
<keyword evidence="1" id="KW-0812">Transmembrane</keyword>
<dbReference type="Proteomes" id="UP001596495">
    <property type="component" value="Unassembled WGS sequence"/>
</dbReference>
<proteinExistence type="predicted"/>
<keyword evidence="1" id="KW-0472">Membrane</keyword>
<keyword evidence="4" id="KW-1185">Reference proteome</keyword>
<dbReference type="RefSeq" id="WP_374639984.1">
    <property type="nucleotide sequence ID" value="NZ_JBHTBX010000004.1"/>
</dbReference>
<comment type="caution">
    <text evidence="3">The sequence shown here is derived from an EMBL/GenBank/DDBJ whole genome shotgun (WGS) entry which is preliminary data.</text>
</comment>
<feature type="domain" description="Sodium symporter small subunit" evidence="2">
    <location>
        <begin position="8"/>
        <end position="77"/>
    </location>
</feature>
<feature type="transmembrane region" description="Helical" evidence="1">
    <location>
        <begin position="12"/>
        <end position="35"/>
    </location>
</feature>
<dbReference type="NCBIfam" id="TIGR03647">
    <property type="entry name" value="Na_symport_sm"/>
    <property type="match status" value="1"/>
</dbReference>
<accession>A0ABW2R8F4</accession>
<sequence>MSVQQRIRYWRTTLRLTLGLLVLWFLVTFGVSFFARELDFTFFGWPFSFWMAAQGSLLIYGIIITVYAVAMGRLDKALEEQERRDRA</sequence>
<feature type="transmembrane region" description="Helical" evidence="1">
    <location>
        <begin position="47"/>
        <end position="70"/>
    </location>
</feature>
<evidence type="ECO:0000313" key="4">
    <source>
        <dbReference type="Proteomes" id="UP001596495"/>
    </source>
</evidence>
<gene>
    <name evidence="3" type="ORF">ACFQNJ_07520</name>
</gene>
<organism evidence="3 4">
    <name type="scientific">Hydrogenophaga bisanensis</name>
    <dbReference type="NCBI Taxonomy" id="439611"/>
    <lineage>
        <taxon>Bacteria</taxon>
        <taxon>Pseudomonadati</taxon>
        <taxon>Pseudomonadota</taxon>
        <taxon>Betaproteobacteria</taxon>
        <taxon>Burkholderiales</taxon>
        <taxon>Comamonadaceae</taxon>
        <taxon>Hydrogenophaga</taxon>
    </lineage>
</organism>
<keyword evidence="1" id="KW-1133">Transmembrane helix</keyword>
<protein>
    <submittedName>
        <fullName evidence="3">DUF4212 domain-containing protein</fullName>
    </submittedName>
</protein>
<evidence type="ECO:0000256" key="1">
    <source>
        <dbReference type="SAM" id="Phobius"/>
    </source>
</evidence>
<reference evidence="4" key="1">
    <citation type="journal article" date="2019" name="Int. J. Syst. Evol. Microbiol.">
        <title>The Global Catalogue of Microorganisms (GCM) 10K type strain sequencing project: providing services to taxonomists for standard genome sequencing and annotation.</title>
        <authorList>
            <consortium name="The Broad Institute Genomics Platform"/>
            <consortium name="The Broad Institute Genome Sequencing Center for Infectious Disease"/>
            <person name="Wu L."/>
            <person name="Ma J."/>
        </authorList>
    </citation>
    <scope>NUCLEOTIDE SEQUENCE [LARGE SCALE GENOMIC DNA]</scope>
    <source>
        <strain evidence="4">CCUG 54518</strain>
    </source>
</reference>
<evidence type="ECO:0000313" key="3">
    <source>
        <dbReference type="EMBL" id="MFC7434358.1"/>
    </source>
</evidence>
<name>A0ABW2R8F4_9BURK</name>
<dbReference type="InterPro" id="IPR019886">
    <property type="entry name" value="Na_symporter_ssu"/>
</dbReference>
<dbReference type="EMBL" id="JBHTBX010000004">
    <property type="protein sequence ID" value="MFC7434358.1"/>
    <property type="molecule type" value="Genomic_DNA"/>
</dbReference>